<dbReference type="Proteomes" id="UP000620124">
    <property type="component" value="Unassembled WGS sequence"/>
</dbReference>
<dbReference type="Gene3D" id="3.30.430.10">
    <property type="entry name" value="Killer Toxin P4, subunit A"/>
    <property type="match status" value="1"/>
</dbReference>
<dbReference type="EMBL" id="JACAZI010000030">
    <property type="protein sequence ID" value="KAF7333074.1"/>
    <property type="molecule type" value="Genomic_DNA"/>
</dbReference>
<sequence length="154" mass="15805">MHSHIIKATFLVALGTAVSSAPNTASQVTLWNGTDNVSVTIGRSLEEPIFKRDSFNCKGSGLCSGPLITASQCQTAFNLIVPGNTYNAGGSASGTCSGHCGVFVQSYDGTGGCQVSGSQLQSSFNAIRANGCKKCGSDEFTNGCEVTINYVGSC</sequence>
<gene>
    <name evidence="2" type="ORF">MVEN_02372000</name>
</gene>
<evidence type="ECO:0000313" key="2">
    <source>
        <dbReference type="EMBL" id="KAF7333074.1"/>
    </source>
</evidence>
<dbReference type="Pfam" id="PF15474">
    <property type="entry name" value="MU117"/>
    <property type="match status" value="1"/>
</dbReference>
<proteinExistence type="predicted"/>
<evidence type="ECO:0000256" key="1">
    <source>
        <dbReference type="SAM" id="SignalP"/>
    </source>
</evidence>
<name>A0A8H6X2J3_9AGAR</name>
<keyword evidence="3" id="KW-1185">Reference proteome</keyword>
<comment type="caution">
    <text evidence="2">The sequence shown here is derived from an EMBL/GenBank/DDBJ whole genome shotgun (WGS) entry which is preliminary data.</text>
</comment>
<dbReference type="GO" id="GO:0005576">
    <property type="term" value="C:extracellular region"/>
    <property type="evidence" value="ECO:0007669"/>
    <property type="project" value="InterPro"/>
</dbReference>
<organism evidence="2 3">
    <name type="scientific">Mycena venus</name>
    <dbReference type="NCBI Taxonomy" id="2733690"/>
    <lineage>
        <taxon>Eukaryota</taxon>
        <taxon>Fungi</taxon>
        <taxon>Dikarya</taxon>
        <taxon>Basidiomycota</taxon>
        <taxon>Agaricomycotina</taxon>
        <taxon>Agaricomycetes</taxon>
        <taxon>Agaricomycetidae</taxon>
        <taxon>Agaricales</taxon>
        <taxon>Marasmiineae</taxon>
        <taxon>Mycenaceae</taxon>
        <taxon>Mycena</taxon>
    </lineage>
</organism>
<feature type="signal peptide" evidence="1">
    <location>
        <begin position="1"/>
        <end position="20"/>
    </location>
</feature>
<reference evidence="2" key="1">
    <citation type="submission" date="2020-05" db="EMBL/GenBank/DDBJ databases">
        <title>Mycena genomes resolve the evolution of fungal bioluminescence.</title>
        <authorList>
            <person name="Tsai I.J."/>
        </authorList>
    </citation>
    <scope>NUCLEOTIDE SEQUENCE</scope>
    <source>
        <strain evidence="2">CCC161011</strain>
    </source>
</reference>
<dbReference type="OrthoDB" id="1896086at2759"/>
<feature type="chain" id="PRO_5034347455" evidence="1">
    <location>
        <begin position="21"/>
        <end position="154"/>
    </location>
</feature>
<dbReference type="SUPFAM" id="SSF55221">
    <property type="entry name" value="Yeast killer toxins"/>
    <property type="match status" value="1"/>
</dbReference>
<dbReference type="InterPro" id="IPR029167">
    <property type="entry name" value="Mug117"/>
</dbReference>
<evidence type="ECO:0000313" key="3">
    <source>
        <dbReference type="Proteomes" id="UP000620124"/>
    </source>
</evidence>
<protein>
    <submittedName>
        <fullName evidence="2">Putative bacteriodes thetaiotaomicron symbiotic chitinase protein</fullName>
    </submittedName>
</protein>
<dbReference type="InterPro" id="IPR011329">
    <property type="entry name" value="Killer_tox_Kp4/SMK"/>
</dbReference>
<keyword evidence="1" id="KW-0732">Signal</keyword>
<accession>A0A8H6X2J3</accession>
<dbReference type="AlphaFoldDB" id="A0A8H6X2J3"/>